<proteinExistence type="predicted"/>
<dbReference type="PROSITE" id="PS51257">
    <property type="entry name" value="PROKAR_LIPOPROTEIN"/>
    <property type="match status" value="1"/>
</dbReference>
<dbReference type="PANTHER" id="PTHR43037">
    <property type="entry name" value="UNNAMED PRODUCT-RELATED"/>
    <property type="match status" value="1"/>
</dbReference>
<protein>
    <submittedName>
        <fullName evidence="4">Esterase</fullName>
    </submittedName>
</protein>
<sequence length="300" mass="31547">MSVTARLLVLVLLSLTACSSSAGSSSPEPGSADVTIELADRPFSLHVPSGYDPATKAPLVVVLHGYTSSGAEQEEYFQLKGESDRRGFLYAMPDGTVNHEKHHFWNATPACCDFFDSGVDDSGYLIKLVDAVAAKYAVDPARVYFVGHSNGGFMALRMACEHADRVAAVASLAGAATADPAKCTPARPVSVLQIHGTSDRTILYAGGPSTRPYPSAEGTVKLWRGLDGCADKADTSAQPIDLDAGLADAETTVTAYHEGCRGGTRAELWTIQDGGHIPDLTPTFATAVTDFLLAQVAPTQ</sequence>
<dbReference type="GO" id="GO:0016787">
    <property type="term" value="F:hydrolase activity"/>
    <property type="evidence" value="ECO:0007669"/>
    <property type="project" value="UniProtKB-KW"/>
</dbReference>
<evidence type="ECO:0000256" key="2">
    <source>
        <dbReference type="ARBA" id="ARBA00022801"/>
    </source>
</evidence>
<organism evidence="4 5">
    <name type="scientific">Phytohabitans flavus</name>
    <dbReference type="NCBI Taxonomy" id="1076124"/>
    <lineage>
        <taxon>Bacteria</taxon>
        <taxon>Bacillati</taxon>
        <taxon>Actinomycetota</taxon>
        <taxon>Actinomycetes</taxon>
        <taxon>Micromonosporales</taxon>
        <taxon>Micromonosporaceae</taxon>
    </lineage>
</organism>
<dbReference type="InterPro" id="IPR050955">
    <property type="entry name" value="Plant_Biomass_Hydrol_Est"/>
</dbReference>
<keyword evidence="1 3" id="KW-0732">Signal</keyword>
<dbReference type="GO" id="GO:0005576">
    <property type="term" value="C:extracellular region"/>
    <property type="evidence" value="ECO:0007669"/>
    <property type="project" value="InterPro"/>
</dbReference>
<reference evidence="4 5" key="2">
    <citation type="submission" date="2020-03" db="EMBL/GenBank/DDBJ databases">
        <authorList>
            <person name="Ichikawa N."/>
            <person name="Kimura A."/>
            <person name="Kitahashi Y."/>
            <person name="Uohara A."/>
        </authorList>
    </citation>
    <scope>NUCLEOTIDE SEQUENCE [LARGE SCALE GENOMIC DNA]</scope>
    <source>
        <strain evidence="4 5">NBRC 107702</strain>
    </source>
</reference>
<evidence type="ECO:0000313" key="4">
    <source>
        <dbReference type="EMBL" id="BCB76329.1"/>
    </source>
</evidence>
<dbReference type="AlphaFoldDB" id="A0A6F8XRB3"/>
<dbReference type="InterPro" id="IPR029058">
    <property type="entry name" value="AB_hydrolase_fold"/>
</dbReference>
<feature type="chain" id="PRO_5026211246" evidence="3">
    <location>
        <begin position="23"/>
        <end position="300"/>
    </location>
</feature>
<dbReference type="Proteomes" id="UP000502508">
    <property type="component" value="Chromosome"/>
</dbReference>
<dbReference type="EMBL" id="AP022870">
    <property type="protein sequence ID" value="BCB76329.1"/>
    <property type="molecule type" value="Genomic_DNA"/>
</dbReference>
<keyword evidence="5" id="KW-1185">Reference proteome</keyword>
<dbReference type="Pfam" id="PF10503">
    <property type="entry name" value="Esterase_PHB"/>
    <property type="match status" value="1"/>
</dbReference>
<feature type="signal peptide" evidence="3">
    <location>
        <begin position="1"/>
        <end position="22"/>
    </location>
</feature>
<dbReference type="RefSeq" id="WP_173036411.1">
    <property type="nucleotide sequence ID" value="NZ_AP022870.1"/>
</dbReference>
<dbReference type="PANTHER" id="PTHR43037:SF1">
    <property type="entry name" value="BLL1128 PROTEIN"/>
    <property type="match status" value="1"/>
</dbReference>
<gene>
    <name evidence="4" type="ORF">Pflav_027390</name>
</gene>
<evidence type="ECO:0000256" key="3">
    <source>
        <dbReference type="SAM" id="SignalP"/>
    </source>
</evidence>
<name>A0A6F8XRB3_9ACTN</name>
<dbReference type="KEGG" id="pfla:Pflav_027390"/>
<evidence type="ECO:0000256" key="1">
    <source>
        <dbReference type="ARBA" id="ARBA00022729"/>
    </source>
</evidence>
<keyword evidence="2" id="KW-0378">Hydrolase</keyword>
<dbReference type="InterPro" id="IPR010126">
    <property type="entry name" value="Esterase_phb"/>
</dbReference>
<dbReference type="Gene3D" id="3.40.50.1820">
    <property type="entry name" value="alpha/beta hydrolase"/>
    <property type="match status" value="1"/>
</dbReference>
<reference evidence="4 5" key="1">
    <citation type="submission" date="2020-03" db="EMBL/GenBank/DDBJ databases">
        <title>Whole genome shotgun sequence of Phytohabitans flavus NBRC 107702.</title>
        <authorList>
            <person name="Komaki H."/>
            <person name="Tamura T."/>
        </authorList>
    </citation>
    <scope>NUCLEOTIDE SEQUENCE [LARGE SCALE GENOMIC DNA]</scope>
    <source>
        <strain evidence="4 5">NBRC 107702</strain>
    </source>
</reference>
<dbReference type="SUPFAM" id="SSF53474">
    <property type="entry name" value="alpha/beta-Hydrolases"/>
    <property type="match status" value="1"/>
</dbReference>
<accession>A0A6F8XRB3</accession>
<evidence type="ECO:0000313" key="5">
    <source>
        <dbReference type="Proteomes" id="UP000502508"/>
    </source>
</evidence>